<protein>
    <submittedName>
        <fullName evidence="3">Uncharacterized protein</fullName>
    </submittedName>
</protein>
<evidence type="ECO:0000313" key="4">
    <source>
        <dbReference type="Proteomes" id="UP000736335"/>
    </source>
</evidence>
<keyword evidence="2" id="KW-0472">Membrane</keyword>
<dbReference type="PANTHER" id="PTHR40465:SF1">
    <property type="entry name" value="DUF6534 DOMAIN-CONTAINING PROTEIN"/>
    <property type="match status" value="1"/>
</dbReference>
<sequence length="380" mass="42303">MPPTSTAEEDKYSPGILLTSGLLHSFIQGIITSQVGRYYENYYHLDSLSMKIYVGSIVVVSFAQTTYISYKAWTVILLRGGHSNTTLLKALTAADLFLNGVLCALCHTYLIRRCWKATNNNRWVLWTLSSLNAIVLIAIIIISVAVAVDLNETLGRLVMILLLVWLFGSIVLCFSLTSILLYSLWKFRSGIAHLDKTLSWITRTVLSSALLPSVFIIVAAALNRTYSADPSSARNHPFEQTLSLFFIVITGKVYALSLMHTINSRQAMRERFKSHDHGRTSLSRFQWSEPQTLVDANNPNVPETSTNAVSSGLNQDMPPVRRTASSVTSNYKQAVSPRTVSGEPPLRSVTVNSRLREVDFQEDTGGHECVPLEVFQNSRP</sequence>
<name>A0A9P6L3I6_9AGAM</name>
<dbReference type="PANTHER" id="PTHR40465">
    <property type="entry name" value="CHROMOSOME 1, WHOLE GENOME SHOTGUN SEQUENCE"/>
    <property type="match status" value="1"/>
</dbReference>
<feature type="compositionally biased region" description="Polar residues" evidence="1">
    <location>
        <begin position="293"/>
        <end position="314"/>
    </location>
</feature>
<feature type="transmembrane region" description="Helical" evidence="2">
    <location>
        <begin position="90"/>
        <end position="111"/>
    </location>
</feature>
<evidence type="ECO:0000256" key="1">
    <source>
        <dbReference type="SAM" id="MobiDB-lite"/>
    </source>
</evidence>
<dbReference type="AlphaFoldDB" id="A0A9P6L3I6"/>
<feature type="transmembrane region" description="Helical" evidence="2">
    <location>
        <begin position="12"/>
        <end position="31"/>
    </location>
</feature>
<feature type="region of interest" description="Disordered" evidence="1">
    <location>
        <begin position="293"/>
        <end position="330"/>
    </location>
</feature>
<feature type="transmembrane region" description="Helical" evidence="2">
    <location>
        <begin position="242"/>
        <end position="262"/>
    </location>
</feature>
<evidence type="ECO:0000313" key="3">
    <source>
        <dbReference type="EMBL" id="KAF9781696.1"/>
    </source>
</evidence>
<evidence type="ECO:0000256" key="2">
    <source>
        <dbReference type="SAM" id="Phobius"/>
    </source>
</evidence>
<organism evidence="3 4">
    <name type="scientific">Thelephora terrestris</name>
    <dbReference type="NCBI Taxonomy" id="56493"/>
    <lineage>
        <taxon>Eukaryota</taxon>
        <taxon>Fungi</taxon>
        <taxon>Dikarya</taxon>
        <taxon>Basidiomycota</taxon>
        <taxon>Agaricomycotina</taxon>
        <taxon>Agaricomycetes</taxon>
        <taxon>Thelephorales</taxon>
        <taxon>Thelephoraceae</taxon>
        <taxon>Thelephora</taxon>
    </lineage>
</organism>
<dbReference type="Proteomes" id="UP000736335">
    <property type="component" value="Unassembled WGS sequence"/>
</dbReference>
<proteinExistence type="predicted"/>
<reference evidence="3" key="1">
    <citation type="journal article" date="2020" name="Nat. Commun.">
        <title>Large-scale genome sequencing of mycorrhizal fungi provides insights into the early evolution of symbiotic traits.</title>
        <authorList>
            <person name="Miyauchi S."/>
            <person name="Kiss E."/>
            <person name="Kuo A."/>
            <person name="Drula E."/>
            <person name="Kohler A."/>
            <person name="Sanchez-Garcia M."/>
            <person name="Morin E."/>
            <person name="Andreopoulos B."/>
            <person name="Barry K.W."/>
            <person name="Bonito G."/>
            <person name="Buee M."/>
            <person name="Carver A."/>
            <person name="Chen C."/>
            <person name="Cichocki N."/>
            <person name="Clum A."/>
            <person name="Culley D."/>
            <person name="Crous P.W."/>
            <person name="Fauchery L."/>
            <person name="Girlanda M."/>
            <person name="Hayes R.D."/>
            <person name="Keri Z."/>
            <person name="LaButti K."/>
            <person name="Lipzen A."/>
            <person name="Lombard V."/>
            <person name="Magnuson J."/>
            <person name="Maillard F."/>
            <person name="Murat C."/>
            <person name="Nolan M."/>
            <person name="Ohm R.A."/>
            <person name="Pangilinan J."/>
            <person name="Pereira M.F."/>
            <person name="Perotto S."/>
            <person name="Peter M."/>
            <person name="Pfister S."/>
            <person name="Riley R."/>
            <person name="Sitrit Y."/>
            <person name="Stielow J.B."/>
            <person name="Szollosi G."/>
            <person name="Zifcakova L."/>
            <person name="Stursova M."/>
            <person name="Spatafora J.W."/>
            <person name="Tedersoo L."/>
            <person name="Vaario L.M."/>
            <person name="Yamada A."/>
            <person name="Yan M."/>
            <person name="Wang P."/>
            <person name="Xu J."/>
            <person name="Bruns T."/>
            <person name="Baldrian P."/>
            <person name="Vilgalys R."/>
            <person name="Dunand C."/>
            <person name="Henrissat B."/>
            <person name="Grigoriev I.V."/>
            <person name="Hibbett D."/>
            <person name="Nagy L.G."/>
            <person name="Martin F.M."/>
        </authorList>
    </citation>
    <scope>NUCLEOTIDE SEQUENCE</scope>
    <source>
        <strain evidence="3">UH-Tt-Lm1</strain>
    </source>
</reference>
<dbReference type="OrthoDB" id="3251949at2759"/>
<accession>A0A9P6L3I6</accession>
<keyword evidence="2" id="KW-0812">Transmembrane</keyword>
<dbReference type="EMBL" id="WIUZ02000013">
    <property type="protein sequence ID" value="KAF9781696.1"/>
    <property type="molecule type" value="Genomic_DNA"/>
</dbReference>
<feature type="transmembrane region" description="Helical" evidence="2">
    <location>
        <begin position="52"/>
        <end position="70"/>
    </location>
</feature>
<keyword evidence="4" id="KW-1185">Reference proteome</keyword>
<reference evidence="3" key="2">
    <citation type="submission" date="2020-11" db="EMBL/GenBank/DDBJ databases">
        <authorList>
            <consortium name="DOE Joint Genome Institute"/>
            <person name="Kuo A."/>
            <person name="Miyauchi S."/>
            <person name="Kiss E."/>
            <person name="Drula E."/>
            <person name="Kohler A."/>
            <person name="Sanchez-Garcia M."/>
            <person name="Andreopoulos B."/>
            <person name="Barry K.W."/>
            <person name="Bonito G."/>
            <person name="Buee M."/>
            <person name="Carver A."/>
            <person name="Chen C."/>
            <person name="Cichocki N."/>
            <person name="Clum A."/>
            <person name="Culley D."/>
            <person name="Crous P.W."/>
            <person name="Fauchery L."/>
            <person name="Girlanda M."/>
            <person name="Hayes R."/>
            <person name="Keri Z."/>
            <person name="Labutti K."/>
            <person name="Lipzen A."/>
            <person name="Lombard V."/>
            <person name="Magnuson J."/>
            <person name="Maillard F."/>
            <person name="Morin E."/>
            <person name="Murat C."/>
            <person name="Nolan M."/>
            <person name="Ohm R."/>
            <person name="Pangilinan J."/>
            <person name="Pereira M."/>
            <person name="Perotto S."/>
            <person name="Peter M."/>
            <person name="Riley R."/>
            <person name="Sitrit Y."/>
            <person name="Stielow B."/>
            <person name="Szollosi G."/>
            <person name="Zifcakova L."/>
            <person name="Stursova M."/>
            <person name="Spatafora J.W."/>
            <person name="Tedersoo L."/>
            <person name="Vaario L.-M."/>
            <person name="Yamada A."/>
            <person name="Yan M."/>
            <person name="Wang P."/>
            <person name="Xu J."/>
            <person name="Bruns T."/>
            <person name="Baldrian P."/>
            <person name="Vilgalys R."/>
            <person name="Henrissat B."/>
            <person name="Grigoriev I.V."/>
            <person name="Hibbett D."/>
            <person name="Nagy L.G."/>
            <person name="Martin F.M."/>
        </authorList>
    </citation>
    <scope>NUCLEOTIDE SEQUENCE</scope>
    <source>
        <strain evidence="3">UH-Tt-Lm1</strain>
    </source>
</reference>
<gene>
    <name evidence="3" type="ORF">BJ322DRAFT_238941</name>
</gene>
<feature type="transmembrane region" description="Helical" evidence="2">
    <location>
        <begin position="123"/>
        <end position="148"/>
    </location>
</feature>
<keyword evidence="2" id="KW-1133">Transmembrane helix</keyword>
<feature type="transmembrane region" description="Helical" evidence="2">
    <location>
        <begin position="160"/>
        <end position="185"/>
    </location>
</feature>
<comment type="caution">
    <text evidence="3">The sequence shown here is derived from an EMBL/GenBank/DDBJ whole genome shotgun (WGS) entry which is preliminary data.</text>
</comment>
<feature type="transmembrane region" description="Helical" evidence="2">
    <location>
        <begin position="197"/>
        <end position="222"/>
    </location>
</feature>